<evidence type="ECO:0000313" key="1">
    <source>
        <dbReference type="EMBL" id="CAL8139044.1"/>
    </source>
</evidence>
<sequence length="134" mass="15048">MQIVLIRATSRRKGGHNFIMLMVSMTMPVRCIMSAIHVSSVGGLRTSPGFCGVRLTPSLNTLDDDAINASYDCQGCKRHRWRIAEFLTDHEKRNMQSVRISGLSSARGEVSPGRFDMEKKPCFIRFGTDLLEIK</sequence>
<proteinExistence type="predicted"/>
<evidence type="ECO:0000313" key="2">
    <source>
        <dbReference type="Proteomes" id="UP001642540"/>
    </source>
</evidence>
<name>A0ABP1RYW8_9HEXA</name>
<comment type="caution">
    <text evidence="1">The sequence shown here is derived from an EMBL/GenBank/DDBJ whole genome shotgun (WGS) entry which is preliminary data.</text>
</comment>
<reference evidence="1 2" key="1">
    <citation type="submission" date="2024-08" db="EMBL/GenBank/DDBJ databases">
        <authorList>
            <person name="Cucini C."/>
            <person name="Frati F."/>
        </authorList>
    </citation>
    <scope>NUCLEOTIDE SEQUENCE [LARGE SCALE GENOMIC DNA]</scope>
</reference>
<organism evidence="1 2">
    <name type="scientific">Orchesella dallaii</name>
    <dbReference type="NCBI Taxonomy" id="48710"/>
    <lineage>
        <taxon>Eukaryota</taxon>
        <taxon>Metazoa</taxon>
        <taxon>Ecdysozoa</taxon>
        <taxon>Arthropoda</taxon>
        <taxon>Hexapoda</taxon>
        <taxon>Collembola</taxon>
        <taxon>Entomobryomorpha</taxon>
        <taxon>Entomobryoidea</taxon>
        <taxon>Orchesellidae</taxon>
        <taxon>Orchesellinae</taxon>
        <taxon>Orchesella</taxon>
    </lineage>
</organism>
<accession>A0ABP1RYW8</accession>
<dbReference type="EMBL" id="CAXLJM020000124">
    <property type="protein sequence ID" value="CAL8139044.1"/>
    <property type="molecule type" value="Genomic_DNA"/>
</dbReference>
<protein>
    <submittedName>
        <fullName evidence="1">Uncharacterized protein</fullName>
    </submittedName>
</protein>
<dbReference type="Proteomes" id="UP001642540">
    <property type="component" value="Unassembled WGS sequence"/>
</dbReference>
<keyword evidence="2" id="KW-1185">Reference proteome</keyword>
<gene>
    <name evidence="1" type="ORF">ODALV1_LOCUS27660</name>
</gene>